<dbReference type="PANTHER" id="PTHR43639:SF1">
    <property type="entry name" value="SHORT-CHAIN DEHYDROGENASE_REDUCTASE FAMILY PROTEIN"/>
    <property type="match status" value="1"/>
</dbReference>
<dbReference type="PRINTS" id="PR00081">
    <property type="entry name" value="GDHRDH"/>
</dbReference>
<dbReference type="InterPro" id="IPR057326">
    <property type="entry name" value="KR_dom"/>
</dbReference>
<evidence type="ECO:0000313" key="6">
    <source>
        <dbReference type="Proteomes" id="UP000717696"/>
    </source>
</evidence>
<name>A0A9P9ES92_9HYPO</name>
<keyword evidence="2" id="KW-0521">NADP</keyword>
<dbReference type="EMBL" id="JAGMUU010000011">
    <property type="protein sequence ID" value="KAH7142940.1"/>
    <property type="molecule type" value="Genomic_DNA"/>
</dbReference>
<accession>A0A9P9ES92</accession>
<dbReference type="PRINTS" id="PR00080">
    <property type="entry name" value="SDRFAMILY"/>
</dbReference>
<dbReference type="Pfam" id="PF13561">
    <property type="entry name" value="adh_short_C2"/>
    <property type="match status" value="1"/>
</dbReference>
<keyword evidence="3" id="KW-0560">Oxidoreductase</keyword>
<gene>
    <name evidence="5" type="ORF">B0J13DRAFT_636760</name>
</gene>
<keyword evidence="6" id="KW-1185">Reference proteome</keyword>
<dbReference type="Gene3D" id="3.40.50.720">
    <property type="entry name" value="NAD(P)-binding Rossmann-like Domain"/>
    <property type="match status" value="1"/>
</dbReference>
<evidence type="ECO:0000256" key="1">
    <source>
        <dbReference type="ARBA" id="ARBA00006484"/>
    </source>
</evidence>
<dbReference type="OrthoDB" id="47007at2759"/>
<dbReference type="PANTHER" id="PTHR43639">
    <property type="entry name" value="OXIDOREDUCTASE, SHORT-CHAIN DEHYDROGENASE/REDUCTASE FAMILY (AFU_ORTHOLOGUE AFUA_5G02870)"/>
    <property type="match status" value="1"/>
</dbReference>
<comment type="similarity">
    <text evidence="1">Belongs to the short-chain dehydrogenases/reductases (SDR) family.</text>
</comment>
<dbReference type="FunFam" id="3.40.50.720:FF:000084">
    <property type="entry name" value="Short-chain dehydrogenase reductase"/>
    <property type="match status" value="1"/>
</dbReference>
<dbReference type="AlphaFoldDB" id="A0A9P9ES92"/>
<dbReference type="NCBIfam" id="NF005559">
    <property type="entry name" value="PRK07231.1"/>
    <property type="match status" value="1"/>
</dbReference>
<comment type="caution">
    <text evidence="5">The sequence shown here is derived from an EMBL/GenBank/DDBJ whole genome shotgun (WGS) entry which is preliminary data.</text>
</comment>
<protein>
    <recommendedName>
        <fullName evidence="4">Ketoreductase domain-containing protein</fullName>
    </recommendedName>
</protein>
<dbReference type="Proteomes" id="UP000717696">
    <property type="component" value="Unassembled WGS sequence"/>
</dbReference>
<evidence type="ECO:0000256" key="3">
    <source>
        <dbReference type="ARBA" id="ARBA00023002"/>
    </source>
</evidence>
<dbReference type="InterPro" id="IPR020904">
    <property type="entry name" value="Sc_DH/Rdtase_CS"/>
</dbReference>
<evidence type="ECO:0000313" key="5">
    <source>
        <dbReference type="EMBL" id="KAH7142940.1"/>
    </source>
</evidence>
<dbReference type="InterPro" id="IPR002347">
    <property type="entry name" value="SDR_fam"/>
</dbReference>
<dbReference type="SUPFAM" id="SSF51735">
    <property type="entry name" value="NAD(P)-binding Rossmann-fold domains"/>
    <property type="match status" value="1"/>
</dbReference>
<dbReference type="SMART" id="SM00822">
    <property type="entry name" value="PKS_KR"/>
    <property type="match status" value="1"/>
</dbReference>
<dbReference type="PROSITE" id="PS00061">
    <property type="entry name" value="ADH_SHORT"/>
    <property type="match status" value="1"/>
</dbReference>
<sequence>MMEKSLEGKVALVTGSSRGIGAAIATRLAKHGANLVINYVSSASAAESIAENIRSLGVKAITIKADVSKPEEIATMFQKAKDEFGRLDIVMSNSGIEHFGDLESVTSEEIDKVLGVNVKAQFVMAQQAYKHLEDGGRLILISSISAVWGVPRHALYSASKAAVQGMIKCLAWDFGSRGITVNCIAPGGVKTDMYAEAAAKYLKGGDKMSIEEVDAKISEMSPLGRPGFPDDIAGVIAMLASSEAQWITGQTIHASGGAHMG</sequence>
<proteinExistence type="inferred from homology"/>
<dbReference type="InterPro" id="IPR036291">
    <property type="entry name" value="NAD(P)-bd_dom_sf"/>
</dbReference>
<reference evidence="5" key="1">
    <citation type="journal article" date="2021" name="Nat. Commun.">
        <title>Genetic determinants of endophytism in the Arabidopsis root mycobiome.</title>
        <authorList>
            <person name="Mesny F."/>
            <person name="Miyauchi S."/>
            <person name="Thiergart T."/>
            <person name="Pickel B."/>
            <person name="Atanasova L."/>
            <person name="Karlsson M."/>
            <person name="Huettel B."/>
            <person name="Barry K.W."/>
            <person name="Haridas S."/>
            <person name="Chen C."/>
            <person name="Bauer D."/>
            <person name="Andreopoulos W."/>
            <person name="Pangilinan J."/>
            <person name="LaButti K."/>
            <person name="Riley R."/>
            <person name="Lipzen A."/>
            <person name="Clum A."/>
            <person name="Drula E."/>
            <person name="Henrissat B."/>
            <person name="Kohler A."/>
            <person name="Grigoriev I.V."/>
            <person name="Martin F.M."/>
            <person name="Hacquard S."/>
        </authorList>
    </citation>
    <scope>NUCLEOTIDE SEQUENCE</scope>
    <source>
        <strain evidence="5">MPI-CAGE-AT-0021</strain>
    </source>
</reference>
<feature type="domain" description="Ketoreductase" evidence="4">
    <location>
        <begin position="9"/>
        <end position="187"/>
    </location>
</feature>
<evidence type="ECO:0000256" key="2">
    <source>
        <dbReference type="ARBA" id="ARBA00022857"/>
    </source>
</evidence>
<dbReference type="GO" id="GO:0016491">
    <property type="term" value="F:oxidoreductase activity"/>
    <property type="evidence" value="ECO:0007669"/>
    <property type="project" value="UniProtKB-KW"/>
</dbReference>
<organism evidence="5 6">
    <name type="scientific">Dactylonectria estremocensis</name>
    <dbReference type="NCBI Taxonomy" id="1079267"/>
    <lineage>
        <taxon>Eukaryota</taxon>
        <taxon>Fungi</taxon>
        <taxon>Dikarya</taxon>
        <taxon>Ascomycota</taxon>
        <taxon>Pezizomycotina</taxon>
        <taxon>Sordariomycetes</taxon>
        <taxon>Hypocreomycetidae</taxon>
        <taxon>Hypocreales</taxon>
        <taxon>Nectriaceae</taxon>
        <taxon>Dactylonectria</taxon>
    </lineage>
</organism>
<evidence type="ECO:0000259" key="4">
    <source>
        <dbReference type="SMART" id="SM00822"/>
    </source>
</evidence>